<evidence type="ECO:0000256" key="1">
    <source>
        <dbReference type="ARBA" id="ARBA00004604"/>
    </source>
</evidence>
<comment type="caution">
    <text evidence="6">The sequence shown here is derived from an EMBL/GenBank/DDBJ whole genome shotgun (WGS) entry which is preliminary data.</text>
</comment>
<protein>
    <recommendedName>
        <fullName evidence="3">Ribosome biogenesis protein SLX9</fullName>
    </recommendedName>
</protein>
<sequence length="215" mass="23824">MPKDRTKRTAGHAPSVKLAKRQFAAPDGQKIERVEIGSSVDASADDLLGQSTAKEMQGLKKQDKQALKREALLQRSLREYVSLQNLTLSPYSKSHMRRMKRKAREQLASGLDDIQSALNSLDDNATNPSNTTESSTETGYDEAAQTGQPPPKTKPGQIGEGKGATLSKQQRKRVLQAERMRHPLILQNPQFSSNPFQTIRTHAQNTLVKHEPSKS</sequence>
<evidence type="ECO:0000256" key="3">
    <source>
        <dbReference type="ARBA" id="ARBA00021321"/>
    </source>
</evidence>
<feature type="region of interest" description="Disordered" evidence="5">
    <location>
        <begin position="119"/>
        <end position="179"/>
    </location>
</feature>
<feature type="compositionally biased region" description="Low complexity" evidence="5">
    <location>
        <begin position="126"/>
        <end position="138"/>
    </location>
</feature>
<feature type="compositionally biased region" description="Basic residues" evidence="5">
    <location>
        <begin position="1"/>
        <end position="10"/>
    </location>
</feature>
<evidence type="ECO:0000256" key="2">
    <source>
        <dbReference type="ARBA" id="ARBA00011022"/>
    </source>
</evidence>
<dbReference type="Pfam" id="PF15341">
    <property type="entry name" value="SLX9"/>
    <property type="match status" value="1"/>
</dbReference>
<dbReference type="EMBL" id="JBBXMP010000002">
    <property type="protein sequence ID" value="KAL0072081.1"/>
    <property type="molecule type" value="Genomic_DNA"/>
</dbReference>
<evidence type="ECO:0000256" key="4">
    <source>
        <dbReference type="ARBA" id="ARBA00023242"/>
    </source>
</evidence>
<feature type="region of interest" description="Disordered" evidence="5">
    <location>
        <begin position="1"/>
        <end position="22"/>
    </location>
</feature>
<keyword evidence="7" id="KW-1185">Reference proteome</keyword>
<dbReference type="Proteomes" id="UP001437256">
    <property type="component" value="Unassembled WGS sequence"/>
</dbReference>
<proteinExistence type="inferred from homology"/>
<evidence type="ECO:0000256" key="5">
    <source>
        <dbReference type="SAM" id="MobiDB-lite"/>
    </source>
</evidence>
<keyword evidence="4" id="KW-0539">Nucleus</keyword>
<evidence type="ECO:0000313" key="6">
    <source>
        <dbReference type="EMBL" id="KAL0072081.1"/>
    </source>
</evidence>
<evidence type="ECO:0000313" key="7">
    <source>
        <dbReference type="Proteomes" id="UP001437256"/>
    </source>
</evidence>
<reference evidence="6 7" key="1">
    <citation type="submission" date="2024-05" db="EMBL/GenBank/DDBJ databases">
        <title>A draft genome resource for the thread blight pathogen Marasmius tenuissimus strain MS-2.</title>
        <authorList>
            <person name="Yulfo-Soto G.E."/>
            <person name="Baruah I.K."/>
            <person name="Amoako-Attah I."/>
            <person name="Bukari Y."/>
            <person name="Meinhardt L.W."/>
            <person name="Bailey B.A."/>
            <person name="Cohen S.P."/>
        </authorList>
    </citation>
    <scope>NUCLEOTIDE SEQUENCE [LARGE SCALE GENOMIC DNA]</scope>
    <source>
        <strain evidence="6 7">MS-2</strain>
    </source>
</reference>
<accession>A0ABR3ADR6</accession>
<gene>
    <name evidence="6" type="ORF">AAF712_001004</name>
</gene>
<name>A0ABR3ADR6_9AGAR</name>
<organism evidence="6 7">
    <name type="scientific">Marasmius tenuissimus</name>
    <dbReference type="NCBI Taxonomy" id="585030"/>
    <lineage>
        <taxon>Eukaryota</taxon>
        <taxon>Fungi</taxon>
        <taxon>Dikarya</taxon>
        <taxon>Basidiomycota</taxon>
        <taxon>Agaricomycotina</taxon>
        <taxon>Agaricomycetes</taxon>
        <taxon>Agaricomycetidae</taxon>
        <taxon>Agaricales</taxon>
        <taxon>Marasmiineae</taxon>
        <taxon>Marasmiaceae</taxon>
        <taxon>Marasmius</taxon>
    </lineage>
</organism>
<comment type="similarity">
    <text evidence="2">Belongs to the SLX9 family.</text>
</comment>
<dbReference type="InterPro" id="IPR028160">
    <property type="entry name" value="Slx9-like"/>
</dbReference>
<comment type="subcellular location">
    <subcellularLocation>
        <location evidence="1">Nucleus</location>
        <location evidence="1">Nucleolus</location>
    </subcellularLocation>
</comment>